<organism evidence="2 3">
    <name type="scientific">Lichtheimia ornata</name>
    <dbReference type="NCBI Taxonomy" id="688661"/>
    <lineage>
        <taxon>Eukaryota</taxon>
        <taxon>Fungi</taxon>
        <taxon>Fungi incertae sedis</taxon>
        <taxon>Mucoromycota</taxon>
        <taxon>Mucoromycotina</taxon>
        <taxon>Mucoromycetes</taxon>
        <taxon>Mucorales</taxon>
        <taxon>Lichtheimiaceae</taxon>
        <taxon>Lichtheimia</taxon>
    </lineage>
</organism>
<sequence length="349" mass="38717">MAHYPYRLLTRQDASQSSSSIMSDEGNSFPVYSSPSDSFSIPSSVQSSTSVTTAQEIQYIRRQLKEIQDTLKILVDREPSAPQAGELPVNSQRTSVSLFSDLLRPHRIVPHPRQSEVELNGSQRKAQFSWKLMEWLVDHVARTQLDMVLGKQDLVNACNNAKGSLISGVQGDICATFDISNDVSWGSLPKRAQWAAILLLEERAALFLPLGSCIAHWGARLMIAKFWTSTNTTKASSSDVMLRPNRAMFAHRLPMLKVLYFFITCTDDIKGDDSDTSSEESDETGSCTGTDKTSSKVPRRDQDHPVEEEDVMEVSKPRRGSSKKRGPRSFDNGSGYHKKQQGLQGSEGG</sequence>
<comment type="caution">
    <text evidence="2">The sequence shown here is derived from an EMBL/GenBank/DDBJ whole genome shotgun (WGS) entry which is preliminary data.</text>
</comment>
<feature type="compositionally biased region" description="Acidic residues" evidence="1">
    <location>
        <begin position="274"/>
        <end position="283"/>
    </location>
</feature>
<evidence type="ECO:0000313" key="2">
    <source>
        <dbReference type="EMBL" id="KAJ8651432.1"/>
    </source>
</evidence>
<dbReference type="RefSeq" id="XP_058336347.1">
    <property type="nucleotide sequence ID" value="XM_058492887.1"/>
</dbReference>
<protein>
    <submittedName>
        <fullName evidence="2">Uncharacterized protein</fullName>
    </submittedName>
</protein>
<feature type="compositionally biased region" description="Basic residues" evidence="1">
    <location>
        <begin position="317"/>
        <end position="327"/>
    </location>
</feature>
<reference evidence="2 3" key="1">
    <citation type="submission" date="2023-03" db="EMBL/GenBank/DDBJ databases">
        <title>Genome sequence of Lichtheimia ornata CBS 291.66.</title>
        <authorList>
            <person name="Mohabir J.T."/>
            <person name="Shea T.P."/>
            <person name="Kurbessoian T."/>
            <person name="Berby B."/>
            <person name="Fontaine J."/>
            <person name="Livny J."/>
            <person name="Gnirke A."/>
            <person name="Stajich J.E."/>
            <person name="Cuomo C.A."/>
        </authorList>
    </citation>
    <scope>NUCLEOTIDE SEQUENCE [LARGE SCALE GENOMIC DNA]</scope>
    <source>
        <strain evidence="2">CBS 291.66</strain>
    </source>
</reference>
<name>A0AAD7UQ05_9FUNG</name>
<dbReference type="GeneID" id="83220338"/>
<evidence type="ECO:0000256" key="1">
    <source>
        <dbReference type="SAM" id="MobiDB-lite"/>
    </source>
</evidence>
<evidence type="ECO:0000313" key="3">
    <source>
        <dbReference type="Proteomes" id="UP001234581"/>
    </source>
</evidence>
<accession>A0AAD7UQ05</accession>
<feature type="region of interest" description="Disordered" evidence="1">
    <location>
        <begin position="272"/>
        <end position="349"/>
    </location>
</feature>
<dbReference type="Proteomes" id="UP001234581">
    <property type="component" value="Unassembled WGS sequence"/>
</dbReference>
<feature type="compositionally biased region" description="Low complexity" evidence="1">
    <location>
        <begin position="15"/>
        <end position="34"/>
    </location>
</feature>
<keyword evidence="3" id="KW-1185">Reference proteome</keyword>
<gene>
    <name evidence="2" type="ORF">O0I10_013021</name>
</gene>
<dbReference type="EMBL" id="JARTCD010000204">
    <property type="protein sequence ID" value="KAJ8651432.1"/>
    <property type="molecule type" value="Genomic_DNA"/>
</dbReference>
<proteinExistence type="predicted"/>
<dbReference type="AlphaFoldDB" id="A0AAD7UQ05"/>
<feature type="region of interest" description="Disordered" evidence="1">
    <location>
        <begin position="9"/>
        <end position="34"/>
    </location>
</feature>